<organism evidence="1 2">
    <name type="scientific">Thermacetogenium phaeum</name>
    <dbReference type="NCBI Taxonomy" id="85874"/>
    <lineage>
        <taxon>Bacteria</taxon>
        <taxon>Bacillati</taxon>
        <taxon>Bacillota</taxon>
        <taxon>Clostridia</taxon>
        <taxon>Thermoanaerobacterales</taxon>
        <taxon>Thermoanaerobacteraceae</taxon>
        <taxon>Thermacetogenium</taxon>
    </lineage>
</organism>
<protein>
    <submittedName>
        <fullName evidence="1">Uncharacterized protein</fullName>
    </submittedName>
</protein>
<gene>
    <name evidence="1" type="ORF">XD66_0780</name>
</gene>
<comment type="caution">
    <text evidence="1">The sequence shown here is derived from an EMBL/GenBank/DDBJ whole genome shotgun (WGS) entry which is preliminary data.</text>
</comment>
<proteinExistence type="predicted"/>
<dbReference type="EMBL" id="LGFO01000083">
    <property type="protein sequence ID" value="KUK36509.1"/>
    <property type="molecule type" value="Genomic_DNA"/>
</dbReference>
<sequence>MSDAELNGQKGFQIQWFRVDCDSCGWSWFESVEYKTARFFYCPKCLRKVENPKNRPNKRKERVANEEDIASLKRYFDRISLDHRS</sequence>
<evidence type="ECO:0000313" key="1">
    <source>
        <dbReference type="EMBL" id="KUK36509.1"/>
    </source>
</evidence>
<evidence type="ECO:0000313" key="2">
    <source>
        <dbReference type="Proteomes" id="UP000053326"/>
    </source>
</evidence>
<dbReference type="AlphaFoldDB" id="A0A101FGA8"/>
<name>A0A101FGA8_9THEO</name>
<dbReference type="Proteomes" id="UP000053326">
    <property type="component" value="Unassembled WGS sequence"/>
</dbReference>
<reference evidence="2" key="1">
    <citation type="journal article" date="2015" name="MBio">
        <title>Genome-Resolved Metagenomic Analysis Reveals Roles for Candidate Phyla and Other Microbial Community Members in Biogeochemical Transformations in Oil Reservoirs.</title>
        <authorList>
            <person name="Hu P."/>
            <person name="Tom L."/>
            <person name="Singh A."/>
            <person name="Thomas B.C."/>
            <person name="Baker B.J."/>
            <person name="Piceno Y.M."/>
            <person name="Andersen G.L."/>
            <person name="Banfield J.F."/>
        </authorList>
    </citation>
    <scope>NUCLEOTIDE SEQUENCE [LARGE SCALE GENOMIC DNA]</scope>
</reference>
<accession>A0A101FGA8</accession>